<dbReference type="SMART" id="SM00306">
    <property type="entry name" value="HintN"/>
    <property type="match status" value="1"/>
</dbReference>
<dbReference type="Gene3D" id="2.170.16.10">
    <property type="entry name" value="Hedgehog/Intein (Hint) domain"/>
    <property type="match status" value="1"/>
</dbReference>
<dbReference type="OrthoDB" id="291011at2"/>
<dbReference type="Pfam" id="PF07591">
    <property type="entry name" value="PT-HINT"/>
    <property type="match status" value="1"/>
</dbReference>
<accession>H8GF44</accession>
<dbReference type="EMBL" id="CM001466">
    <property type="protein sequence ID" value="EHY87988.1"/>
    <property type="molecule type" value="Genomic_DNA"/>
</dbReference>
<dbReference type="RefSeq" id="WP_005439291.1">
    <property type="nucleotide sequence ID" value="NZ_CM001466.1"/>
</dbReference>
<protein>
    <recommendedName>
        <fullName evidence="1">Hint domain-containing protein</fullName>
    </recommendedName>
</protein>
<dbReference type="CDD" id="cd20692">
    <property type="entry name" value="CdiA-CT_Ec-like"/>
    <property type="match status" value="1"/>
</dbReference>
<sequence>MSHWWSSRSRLGEIVDKLIGAFKATVSWVKKRDAAQGLLRRVDAAKERLTRSGSSCSIGNSFVPGTLVLMADGSRVPIEEVELGEDRVLATDPVTGESAPREVVATIVGQGEKDLVEIEVSNGGPFGESLGSVIATDEHPFWVPSLGEWVPAAELQRGDWLRTGSGTWVQVSRTDAWSAPQRVHNLTINGIHTYHVLAGTTPVLVHNNGGEPVTDDFNQARNRALGWLVPRGFKAEKVKLGRFRQIEGKPVGMQTANNKVKFRIEFDERSGAHINVWAGKEKGSHFQFNATEATVAKLQRLHGCG</sequence>
<evidence type="ECO:0000313" key="3">
    <source>
        <dbReference type="Proteomes" id="UP000004705"/>
    </source>
</evidence>
<gene>
    <name evidence="2" type="ORF">SacazDRAFT_01045</name>
</gene>
<evidence type="ECO:0000313" key="2">
    <source>
        <dbReference type="EMBL" id="EHY87988.1"/>
    </source>
</evidence>
<feature type="domain" description="Hint" evidence="1">
    <location>
        <begin position="59"/>
        <end position="165"/>
    </location>
</feature>
<name>H8GF44_9PSEU</name>
<reference evidence="2 3" key="1">
    <citation type="journal article" date="2012" name="Stand. Genomic Sci.">
        <title>Genome sequence of the soil bacterium Saccharomonospora azurea type strain (NA-128(T)).</title>
        <authorList>
            <person name="Klenk H.P."/>
            <person name="Held B."/>
            <person name="Lucas S."/>
            <person name="Lapidus A."/>
            <person name="Copeland A."/>
            <person name="Hammon N."/>
            <person name="Pitluck S."/>
            <person name="Goodwin L.A."/>
            <person name="Han C."/>
            <person name="Tapia R."/>
            <person name="Brambilla E.M."/>
            <person name="Potter G."/>
            <person name="Land M."/>
            <person name="Ivanova N."/>
            <person name="Rohde M."/>
            <person name="Goker M."/>
            <person name="Detter J.C."/>
            <person name="Kyrpides N.C."/>
            <person name="Woyke T."/>
        </authorList>
    </citation>
    <scope>NUCLEOTIDE SEQUENCE [LARGE SCALE GENOMIC DNA]</scope>
    <source>
        <strain evidence="2 3">NA-128</strain>
    </source>
</reference>
<dbReference type="Proteomes" id="UP000004705">
    <property type="component" value="Chromosome"/>
</dbReference>
<evidence type="ECO:0000259" key="1">
    <source>
        <dbReference type="SMART" id="SM00306"/>
    </source>
</evidence>
<organism evidence="2 3">
    <name type="scientific">Saccharomonospora azurea NA-128</name>
    <dbReference type="NCBI Taxonomy" id="882081"/>
    <lineage>
        <taxon>Bacteria</taxon>
        <taxon>Bacillati</taxon>
        <taxon>Actinomycetota</taxon>
        <taxon>Actinomycetes</taxon>
        <taxon>Pseudonocardiales</taxon>
        <taxon>Pseudonocardiaceae</taxon>
        <taxon>Saccharomonospora</taxon>
    </lineage>
</organism>
<dbReference type="InterPro" id="IPR003587">
    <property type="entry name" value="Hint_dom_N"/>
</dbReference>
<dbReference type="AlphaFoldDB" id="H8GF44"/>
<dbReference type="InterPro" id="IPR036844">
    <property type="entry name" value="Hint_dom_sf"/>
</dbReference>
<dbReference type="HOGENOM" id="CLU_911809_0_0_11"/>
<keyword evidence="3" id="KW-1185">Reference proteome</keyword>
<dbReference type="SUPFAM" id="SSF51294">
    <property type="entry name" value="Hedgehog/intein (Hint) domain"/>
    <property type="match status" value="1"/>
</dbReference>
<dbReference type="CDD" id="cd00081">
    <property type="entry name" value="Hint"/>
    <property type="match status" value="1"/>
</dbReference>
<proteinExistence type="predicted"/>